<proteinExistence type="predicted"/>
<dbReference type="PANTHER" id="PTHR45947:SF3">
    <property type="entry name" value="SULFOQUINOVOSYL TRANSFERASE SQD2"/>
    <property type="match status" value="1"/>
</dbReference>
<dbReference type="Proteomes" id="UP000230088">
    <property type="component" value="Unassembled WGS sequence"/>
</dbReference>
<protein>
    <recommendedName>
        <fullName evidence="5">Glycosyltransferase family 1 protein</fullName>
    </recommendedName>
</protein>
<dbReference type="PANTHER" id="PTHR45947">
    <property type="entry name" value="SULFOQUINOVOSYL TRANSFERASE SQD2"/>
    <property type="match status" value="1"/>
</dbReference>
<dbReference type="AlphaFoldDB" id="A0A2H0YPW0"/>
<organism evidence="3 4">
    <name type="scientific">Candidatus Nealsonbacteria bacterium CG08_land_8_20_14_0_20_38_20</name>
    <dbReference type="NCBI Taxonomy" id="1974705"/>
    <lineage>
        <taxon>Bacteria</taxon>
        <taxon>Candidatus Nealsoniibacteriota</taxon>
    </lineage>
</organism>
<evidence type="ECO:0000313" key="4">
    <source>
        <dbReference type="Proteomes" id="UP000230088"/>
    </source>
</evidence>
<feature type="domain" description="Glycosyltransferase subfamily 4-like N-terminal" evidence="2">
    <location>
        <begin position="30"/>
        <end position="213"/>
    </location>
</feature>
<evidence type="ECO:0000259" key="1">
    <source>
        <dbReference type="Pfam" id="PF00534"/>
    </source>
</evidence>
<dbReference type="Gene3D" id="3.40.50.2000">
    <property type="entry name" value="Glycogen Phosphorylase B"/>
    <property type="match status" value="2"/>
</dbReference>
<dbReference type="Pfam" id="PF13439">
    <property type="entry name" value="Glyco_transf_4"/>
    <property type="match status" value="1"/>
</dbReference>
<evidence type="ECO:0000313" key="3">
    <source>
        <dbReference type="EMBL" id="PIS39792.1"/>
    </source>
</evidence>
<evidence type="ECO:0000259" key="2">
    <source>
        <dbReference type="Pfam" id="PF13439"/>
    </source>
</evidence>
<reference evidence="4" key="1">
    <citation type="submission" date="2017-09" db="EMBL/GenBank/DDBJ databases">
        <title>Depth-based differentiation of microbial function through sediment-hosted aquifers and enrichment of novel symbionts in the deep terrestrial subsurface.</title>
        <authorList>
            <person name="Probst A.J."/>
            <person name="Ladd B."/>
            <person name="Jarett J.K."/>
            <person name="Geller-Mcgrath D.E."/>
            <person name="Sieber C.M.K."/>
            <person name="Emerson J.B."/>
            <person name="Anantharaman K."/>
            <person name="Thomas B.C."/>
            <person name="Malmstrom R."/>
            <person name="Stieglmeier M."/>
            <person name="Klingl A."/>
            <person name="Woyke T."/>
            <person name="Ryan C.M."/>
            <person name="Banfield J.F."/>
        </authorList>
    </citation>
    <scope>NUCLEOTIDE SEQUENCE [LARGE SCALE GENOMIC DNA]</scope>
</reference>
<dbReference type="InterPro" id="IPR001296">
    <property type="entry name" value="Glyco_trans_1"/>
</dbReference>
<dbReference type="Pfam" id="PF00534">
    <property type="entry name" value="Glycos_transf_1"/>
    <property type="match status" value="1"/>
</dbReference>
<dbReference type="SUPFAM" id="SSF53756">
    <property type="entry name" value="UDP-Glycosyltransferase/glycogen phosphorylase"/>
    <property type="match status" value="1"/>
</dbReference>
<comment type="caution">
    <text evidence="3">The sequence shown here is derived from an EMBL/GenBank/DDBJ whole genome shotgun (WGS) entry which is preliminary data.</text>
</comment>
<feature type="domain" description="Glycosyl transferase family 1" evidence="1">
    <location>
        <begin position="219"/>
        <end position="398"/>
    </location>
</feature>
<dbReference type="GO" id="GO:0016758">
    <property type="term" value="F:hexosyltransferase activity"/>
    <property type="evidence" value="ECO:0007669"/>
    <property type="project" value="TreeGrafter"/>
</dbReference>
<gene>
    <name evidence="3" type="ORF">COT33_00155</name>
</gene>
<dbReference type="InterPro" id="IPR050194">
    <property type="entry name" value="Glycosyltransferase_grp1"/>
</dbReference>
<sequence>MENNLNERKKIAMFSIHSDPLASLGSQESGGQNVYVHYLAEELEKFGWAVDIFTRWDSQHKKQIAYITKHSRVIHLKGGPVRYVPKFDLIPLLPELFNNFQAFINFQNPYQLFHGHYWDGGWMALESCKRFDKPFVQNFHSLGMIRMETEKKFLKNEEEKDYFVKRLNIENEIIKRASTIISLSETEKQNLNRFYGCPIEKITVIPGGVNLKRFRPIEKEKALQITNLSNNDFIVLFVGRLEWRKGIGTLISATRLLKGEIPNLKTIIVGGKIYGKQKNMKDFKEYQRLSEKTKEEGVKDIIQFLGRVDNGQLPFFYSAADVLVIPSYYEPFGLVVLEGMAAKIPVVASNVGGLSTTIKDGETGLLFEPRNALSLKEKIFLLYKSGELIHNLVENGYNEVIKHYSWKNIAYKIQEIYKSFLSNESPSPNRFKPEHSSERE</sequence>
<dbReference type="EMBL" id="PEYD01000003">
    <property type="protein sequence ID" value="PIS39792.1"/>
    <property type="molecule type" value="Genomic_DNA"/>
</dbReference>
<dbReference type="InterPro" id="IPR028098">
    <property type="entry name" value="Glyco_trans_4-like_N"/>
</dbReference>
<name>A0A2H0YPW0_9BACT</name>
<accession>A0A2H0YPW0</accession>
<evidence type="ECO:0008006" key="5">
    <source>
        <dbReference type="Google" id="ProtNLM"/>
    </source>
</evidence>